<keyword evidence="5" id="KW-0238">DNA-binding</keyword>
<dbReference type="GO" id="GO:0070644">
    <property type="term" value="F:vitamin D response element binding"/>
    <property type="evidence" value="ECO:0007669"/>
    <property type="project" value="TreeGrafter"/>
</dbReference>
<feature type="region of interest" description="Disordered" evidence="9">
    <location>
        <begin position="112"/>
        <end position="170"/>
    </location>
</feature>
<evidence type="ECO:0000256" key="8">
    <source>
        <dbReference type="ARBA" id="ARBA00023242"/>
    </source>
</evidence>
<evidence type="ECO:0000256" key="4">
    <source>
        <dbReference type="ARBA" id="ARBA00023015"/>
    </source>
</evidence>
<dbReference type="InterPro" id="IPR050234">
    <property type="entry name" value="Nuclear_hormone_rcpt_NR1"/>
</dbReference>
<protein>
    <recommendedName>
        <fullName evidence="10">Nuclear receptor domain-containing protein</fullName>
    </recommendedName>
</protein>
<feature type="compositionally biased region" description="Low complexity" evidence="9">
    <location>
        <begin position="551"/>
        <end position="561"/>
    </location>
</feature>
<dbReference type="PROSITE" id="PS00031">
    <property type="entry name" value="NUCLEAR_REC_DBD_1"/>
    <property type="match status" value="1"/>
</dbReference>
<keyword evidence="8" id="KW-0539">Nucleus</keyword>
<evidence type="ECO:0000256" key="2">
    <source>
        <dbReference type="ARBA" id="ARBA00022771"/>
    </source>
</evidence>
<keyword evidence="7" id="KW-0675">Receptor</keyword>
<sequence>MQTELSFFTVNKTPVTTQTRHRAYFRRAKAPSPSQCSGSPSPSQCSGSPSRLQMAPQHRPELHPSPSTAASSLSQIQEGAPPIPLPVIHASNKVTQTADTPPITPCPSLTLQTHPQSHTARPSHCRHAPNHTLPVPHTADTPNPPCPSLTLQTRPQSHPARPSHCRHTPNHTLPVPHTADTPPITPCPSLTLQTHPQSHLPVPHTADTPPITPCPSLTLQTHPNHTLPVPHTADTPPNHTLPVTRSADTPPIAPCPSLTLQTRPQSHPARHSHCRHAPNHTLPVTHSADTPPITPCPSLTLQTRPLITPCPSLTLQTPPSPLPVTHTADTPPITPCLSLTLQTRPQSHPAHHSHCRQAPKHTLPIPVHPVVAGRGWAGAHSAPRCTPNMCLFLVSNQAVVFGCGECTEFSPADKGCEGREPVVLSGWTWNSVSSVGWRGGLNQGQGPAALPQTTVKLTLTQCSLLHLMDGMAVSTSALGPDEFDRNAPRICGVCGDKATGFHFNAMTCEGCKGFFRRARSPHLPSERSVASSPPLGEEHSLPTSPPRGAQPPHLSSCSSPLCREAEGWQPTVRDQHSG</sequence>
<evidence type="ECO:0000256" key="9">
    <source>
        <dbReference type="SAM" id="MobiDB-lite"/>
    </source>
</evidence>
<accession>A0A8T2N179</accession>
<organism evidence="11 12">
    <name type="scientific">Albula glossodonta</name>
    <name type="common">roundjaw bonefish</name>
    <dbReference type="NCBI Taxonomy" id="121402"/>
    <lineage>
        <taxon>Eukaryota</taxon>
        <taxon>Metazoa</taxon>
        <taxon>Chordata</taxon>
        <taxon>Craniata</taxon>
        <taxon>Vertebrata</taxon>
        <taxon>Euteleostomi</taxon>
        <taxon>Actinopterygii</taxon>
        <taxon>Neopterygii</taxon>
        <taxon>Teleostei</taxon>
        <taxon>Albuliformes</taxon>
        <taxon>Albulidae</taxon>
        <taxon>Albula</taxon>
    </lineage>
</organism>
<dbReference type="PANTHER" id="PTHR24082:SF38">
    <property type="entry name" value="VITAMIN D3 RECEPTOR"/>
    <property type="match status" value="1"/>
</dbReference>
<gene>
    <name evidence="11" type="ORF">JZ751_018605</name>
</gene>
<feature type="compositionally biased region" description="Polar residues" evidence="9">
    <location>
        <begin position="65"/>
        <end position="77"/>
    </location>
</feature>
<dbReference type="SUPFAM" id="SSF57716">
    <property type="entry name" value="Glucocorticoid receptor-like (DNA-binding domain)"/>
    <property type="match status" value="1"/>
</dbReference>
<feature type="compositionally biased region" description="Low complexity" evidence="9">
    <location>
        <begin position="31"/>
        <end position="50"/>
    </location>
</feature>
<name>A0A8T2N179_9TELE</name>
<dbReference type="GO" id="GO:0045944">
    <property type="term" value="P:positive regulation of transcription by RNA polymerase II"/>
    <property type="evidence" value="ECO:0007669"/>
    <property type="project" value="TreeGrafter"/>
</dbReference>
<dbReference type="Gene3D" id="3.30.50.10">
    <property type="entry name" value="Erythroid Transcription Factor GATA-1, subunit A"/>
    <property type="match status" value="1"/>
</dbReference>
<keyword evidence="6" id="KW-0804">Transcription</keyword>
<feature type="compositionally biased region" description="Basic residues" evidence="9">
    <location>
        <begin position="268"/>
        <end position="278"/>
    </location>
</feature>
<keyword evidence="12" id="KW-1185">Reference proteome</keyword>
<keyword evidence="3" id="KW-0862">Zinc</keyword>
<feature type="region of interest" description="Disordered" evidence="9">
    <location>
        <begin position="522"/>
        <end position="561"/>
    </location>
</feature>
<dbReference type="SMART" id="SM00399">
    <property type="entry name" value="ZnF_C4"/>
    <property type="match status" value="1"/>
</dbReference>
<proteinExistence type="predicted"/>
<dbReference type="PANTHER" id="PTHR24082">
    <property type="entry name" value="NUCLEAR HORMONE RECEPTOR"/>
    <property type="match status" value="1"/>
</dbReference>
<dbReference type="InterPro" id="IPR013088">
    <property type="entry name" value="Znf_NHR/GATA"/>
</dbReference>
<dbReference type="GO" id="GO:0004879">
    <property type="term" value="F:nuclear receptor activity"/>
    <property type="evidence" value="ECO:0007669"/>
    <property type="project" value="TreeGrafter"/>
</dbReference>
<feature type="domain" description="Nuclear receptor" evidence="10">
    <location>
        <begin position="488"/>
        <end position="518"/>
    </location>
</feature>
<dbReference type="Proteomes" id="UP000824540">
    <property type="component" value="Unassembled WGS sequence"/>
</dbReference>
<evidence type="ECO:0000313" key="11">
    <source>
        <dbReference type="EMBL" id="KAG9331648.1"/>
    </source>
</evidence>
<reference evidence="11" key="1">
    <citation type="thesis" date="2021" institute="BYU ScholarsArchive" country="Provo, UT, USA">
        <title>Applications of and Algorithms for Genome Assembly and Genomic Analyses with an Emphasis on Marine Teleosts.</title>
        <authorList>
            <person name="Pickett B.D."/>
        </authorList>
    </citation>
    <scope>NUCLEOTIDE SEQUENCE</scope>
    <source>
        <strain evidence="11">HI-2016</strain>
    </source>
</reference>
<evidence type="ECO:0000256" key="7">
    <source>
        <dbReference type="ARBA" id="ARBA00023170"/>
    </source>
</evidence>
<dbReference type="AlphaFoldDB" id="A0A8T2N179"/>
<evidence type="ECO:0000256" key="3">
    <source>
        <dbReference type="ARBA" id="ARBA00022833"/>
    </source>
</evidence>
<dbReference type="InterPro" id="IPR001628">
    <property type="entry name" value="Znf_hrmn_rcpt"/>
</dbReference>
<keyword evidence="2" id="KW-0863">Zinc-finger</keyword>
<dbReference type="GO" id="GO:0000122">
    <property type="term" value="P:negative regulation of transcription by RNA polymerase II"/>
    <property type="evidence" value="ECO:0007669"/>
    <property type="project" value="TreeGrafter"/>
</dbReference>
<feature type="region of interest" description="Disordered" evidence="9">
    <location>
        <begin position="29"/>
        <end position="86"/>
    </location>
</feature>
<dbReference type="PRINTS" id="PR00047">
    <property type="entry name" value="STROIDFINGER"/>
</dbReference>
<dbReference type="PROSITE" id="PS51030">
    <property type="entry name" value="NUCLEAR_REC_DBD_2"/>
    <property type="match status" value="1"/>
</dbReference>
<dbReference type="OrthoDB" id="6352325at2759"/>
<dbReference type="GO" id="GO:0008270">
    <property type="term" value="F:zinc ion binding"/>
    <property type="evidence" value="ECO:0007669"/>
    <property type="project" value="UniProtKB-KW"/>
</dbReference>
<keyword evidence="4" id="KW-0805">Transcription regulation</keyword>
<evidence type="ECO:0000256" key="1">
    <source>
        <dbReference type="ARBA" id="ARBA00022723"/>
    </source>
</evidence>
<evidence type="ECO:0000256" key="5">
    <source>
        <dbReference type="ARBA" id="ARBA00023125"/>
    </source>
</evidence>
<evidence type="ECO:0000259" key="10">
    <source>
        <dbReference type="PROSITE" id="PS51030"/>
    </source>
</evidence>
<feature type="region of interest" description="Disordered" evidence="9">
    <location>
        <begin position="261"/>
        <end position="290"/>
    </location>
</feature>
<evidence type="ECO:0000313" key="12">
    <source>
        <dbReference type="Proteomes" id="UP000824540"/>
    </source>
</evidence>
<dbReference type="GO" id="GO:0030154">
    <property type="term" value="P:cell differentiation"/>
    <property type="evidence" value="ECO:0007669"/>
    <property type="project" value="TreeGrafter"/>
</dbReference>
<evidence type="ECO:0000256" key="6">
    <source>
        <dbReference type="ARBA" id="ARBA00023163"/>
    </source>
</evidence>
<comment type="caution">
    <text evidence="11">The sequence shown here is derived from an EMBL/GenBank/DDBJ whole genome shotgun (WGS) entry which is preliminary data.</text>
</comment>
<dbReference type="Pfam" id="PF00105">
    <property type="entry name" value="zf-C4"/>
    <property type="match status" value="1"/>
</dbReference>
<dbReference type="EMBL" id="JAFBMS010000311">
    <property type="protein sequence ID" value="KAG9331648.1"/>
    <property type="molecule type" value="Genomic_DNA"/>
</dbReference>
<keyword evidence="1" id="KW-0479">Metal-binding</keyword>